<proteinExistence type="predicted"/>
<feature type="compositionally biased region" description="Basic and acidic residues" evidence="1">
    <location>
        <begin position="223"/>
        <end position="232"/>
    </location>
</feature>
<organism evidence="2 3">
    <name type="scientific">Malassezia nana</name>
    <dbReference type="NCBI Taxonomy" id="180528"/>
    <lineage>
        <taxon>Eukaryota</taxon>
        <taxon>Fungi</taxon>
        <taxon>Dikarya</taxon>
        <taxon>Basidiomycota</taxon>
        <taxon>Ustilaginomycotina</taxon>
        <taxon>Malasseziomycetes</taxon>
        <taxon>Malasseziales</taxon>
        <taxon>Malasseziaceae</taxon>
        <taxon>Malassezia</taxon>
    </lineage>
</organism>
<dbReference type="AlphaFoldDB" id="A0AAF0J1P8"/>
<sequence>MDGDGPSAGGAPPPRHELDSDDEDVHERPVDSVHLVGSVPHGRAWCALLDDTGAAVLLATQGDWHAQACIEAGSTKLAGIHVPANDAMPVVLLVPAPMGVHPLQQQAMARLVAQCRPQSMVVVQPYSPGMVLYMTERMQFYYPMFFLQHTPPMQSAPASWASATTYEGSRPWSAPNTLTGYGAAFFLHAMYAGCPALLLSVPSARKRMQVPVYGTSQPLRRPSGKDPRPDQAREQLARLVEPLDQNFEAPLLRLVGTGLSDAPSGPSLLVDAWCAASAARATARPLGDGGMYI</sequence>
<name>A0AAF0J1P8_9BASI</name>
<dbReference type="Proteomes" id="UP001213623">
    <property type="component" value="Chromosome 2"/>
</dbReference>
<gene>
    <name evidence="2" type="ORF">MNAN1_001143</name>
</gene>
<protein>
    <submittedName>
        <fullName evidence="2">Uncharacterized protein</fullName>
    </submittedName>
</protein>
<feature type="region of interest" description="Disordered" evidence="1">
    <location>
        <begin position="1"/>
        <end position="29"/>
    </location>
</feature>
<evidence type="ECO:0000313" key="3">
    <source>
        <dbReference type="Proteomes" id="UP001213623"/>
    </source>
</evidence>
<keyword evidence="3" id="KW-1185">Reference proteome</keyword>
<evidence type="ECO:0000256" key="1">
    <source>
        <dbReference type="SAM" id="MobiDB-lite"/>
    </source>
</evidence>
<evidence type="ECO:0000313" key="2">
    <source>
        <dbReference type="EMBL" id="WFD26167.1"/>
    </source>
</evidence>
<feature type="region of interest" description="Disordered" evidence="1">
    <location>
        <begin position="212"/>
        <end position="232"/>
    </location>
</feature>
<reference evidence="2" key="1">
    <citation type="submission" date="2023-03" db="EMBL/GenBank/DDBJ databases">
        <title>Mating type loci evolution in Malassezia.</title>
        <authorList>
            <person name="Coelho M.A."/>
        </authorList>
    </citation>
    <scope>NUCLEOTIDE SEQUENCE</scope>
    <source>
        <strain evidence="2">CBS 9557</strain>
    </source>
</reference>
<accession>A0AAF0J1P8</accession>
<dbReference type="EMBL" id="CP119893">
    <property type="protein sequence ID" value="WFD26167.1"/>
    <property type="molecule type" value="Genomic_DNA"/>
</dbReference>